<feature type="region of interest" description="Disordered" evidence="2">
    <location>
        <begin position="573"/>
        <end position="601"/>
    </location>
</feature>
<keyword evidence="1" id="KW-0863">Zinc-finger</keyword>
<evidence type="ECO:0000313" key="6">
    <source>
        <dbReference type="EMBL" id="CAF3614419.1"/>
    </source>
</evidence>
<dbReference type="PANTHER" id="PTHR33223">
    <property type="entry name" value="CCHC-TYPE DOMAIN-CONTAINING PROTEIN"/>
    <property type="match status" value="1"/>
</dbReference>
<dbReference type="EMBL" id="CAJOAX010009736">
    <property type="protein sequence ID" value="CAF4062143.1"/>
    <property type="molecule type" value="Genomic_DNA"/>
</dbReference>
<evidence type="ECO:0000313" key="5">
    <source>
        <dbReference type="EMBL" id="CAF1172709.1"/>
    </source>
</evidence>
<dbReference type="PROSITE" id="PS50158">
    <property type="entry name" value="ZF_CCHC"/>
    <property type="match status" value="1"/>
</dbReference>
<evidence type="ECO:0000313" key="4">
    <source>
        <dbReference type="EMBL" id="CAF0998752.1"/>
    </source>
</evidence>
<dbReference type="SUPFAM" id="SSF57756">
    <property type="entry name" value="Retrovirus zinc finger-like domains"/>
    <property type="match status" value="1"/>
</dbReference>
<dbReference type="Proteomes" id="UP000663882">
    <property type="component" value="Unassembled WGS sequence"/>
</dbReference>
<organism evidence="6 8">
    <name type="scientific">Rotaria sordida</name>
    <dbReference type="NCBI Taxonomy" id="392033"/>
    <lineage>
        <taxon>Eukaryota</taxon>
        <taxon>Metazoa</taxon>
        <taxon>Spiralia</taxon>
        <taxon>Gnathifera</taxon>
        <taxon>Rotifera</taxon>
        <taxon>Eurotatoria</taxon>
        <taxon>Bdelloidea</taxon>
        <taxon>Philodinida</taxon>
        <taxon>Philodinidae</taxon>
        <taxon>Rotaria</taxon>
    </lineage>
</organism>
<comment type="caution">
    <text evidence="6">The sequence shown here is derived from an EMBL/GenBank/DDBJ whole genome shotgun (WGS) entry which is preliminary data.</text>
</comment>
<dbReference type="PANTHER" id="PTHR33223:SF6">
    <property type="entry name" value="CCHC-TYPE DOMAIN-CONTAINING PROTEIN"/>
    <property type="match status" value="1"/>
</dbReference>
<dbReference type="Proteomes" id="UP000663823">
    <property type="component" value="Unassembled WGS sequence"/>
</dbReference>
<feature type="compositionally biased region" description="Low complexity" evidence="2">
    <location>
        <begin position="531"/>
        <end position="542"/>
    </location>
</feature>
<dbReference type="EMBL" id="CAJNOT010001261">
    <property type="protein sequence ID" value="CAF1172709.1"/>
    <property type="molecule type" value="Genomic_DNA"/>
</dbReference>
<name>A0A818NX89_9BILA</name>
<feature type="compositionally biased region" description="Low complexity" evidence="2">
    <location>
        <begin position="550"/>
        <end position="559"/>
    </location>
</feature>
<dbReference type="Proteomes" id="UP000663836">
    <property type="component" value="Unassembled WGS sequence"/>
</dbReference>
<feature type="region of interest" description="Disordered" evidence="2">
    <location>
        <begin position="531"/>
        <end position="559"/>
    </location>
</feature>
<dbReference type="GO" id="GO:0003676">
    <property type="term" value="F:nucleic acid binding"/>
    <property type="evidence" value="ECO:0007669"/>
    <property type="project" value="InterPro"/>
</dbReference>
<dbReference type="Gene3D" id="4.10.60.10">
    <property type="entry name" value="Zinc finger, CCHC-type"/>
    <property type="match status" value="1"/>
</dbReference>
<dbReference type="Pfam" id="PF00098">
    <property type="entry name" value="zf-CCHC"/>
    <property type="match status" value="1"/>
</dbReference>
<dbReference type="Pfam" id="PF03732">
    <property type="entry name" value="Retrotrans_gag"/>
    <property type="match status" value="1"/>
</dbReference>
<reference evidence="6" key="1">
    <citation type="submission" date="2021-02" db="EMBL/GenBank/DDBJ databases">
        <authorList>
            <person name="Nowell W R."/>
        </authorList>
    </citation>
    <scope>NUCLEOTIDE SEQUENCE</scope>
</reference>
<proteinExistence type="predicted"/>
<dbReference type="OrthoDB" id="10090179at2759"/>
<evidence type="ECO:0000313" key="8">
    <source>
        <dbReference type="Proteomes" id="UP000663836"/>
    </source>
</evidence>
<dbReference type="EMBL" id="CAJOBD010000211">
    <property type="protein sequence ID" value="CAF3614419.1"/>
    <property type="molecule type" value="Genomic_DNA"/>
</dbReference>
<dbReference type="InterPro" id="IPR036875">
    <property type="entry name" value="Znf_CCHC_sf"/>
</dbReference>
<dbReference type="SMART" id="SM00343">
    <property type="entry name" value="ZnF_C2HC"/>
    <property type="match status" value="1"/>
</dbReference>
<feature type="compositionally biased region" description="Low complexity" evidence="2">
    <location>
        <begin position="588"/>
        <end position="597"/>
    </location>
</feature>
<keyword evidence="1" id="KW-0862">Zinc</keyword>
<dbReference type="EMBL" id="CAJNOO010000639">
    <property type="protein sequence ID" value="CAF0998752.1"/>
    <property type="molecule type" value="Genomic_DNA"/>
</dbReference>
<feature type="region of interest" description="Disordered" evidence="2">
    <location>
        <begin position="1"/>
        <end position="24"/>
    </location>
</feature>
<dbReference type="Proteomes" id="UP000663864">
    <property type="component" value="Unassembled WGS sequence"/>
</dbReference>
<dbReference type="InterPro" id="IPR005162">
    <property type="entry name" value="Retrotrans_gag_dom"/>
</dbReference>
<feature type="domain" description="CCHC-type" evidence="3">
    <location>
        <begin position="607"/>
        <end position="622"/>
    </location>
</feature>
<dbReference type="GO" id="GO:0008270">
    <property type="term" value="F:zinc ion binding"/>
    <property type="evidence" value="ECO:0007669"/>
    <property type="project" value="UniProtKB-KW"/>
</dbReference>
<evidence type="ECO:0000313" key="7">
    <source>
        <dbReference type="EMBL" id="CAF4062143.1"/>
    </source>
</evidence>
<dbReference type="AlphaFoldDB" id="A0A818NX89"/>
<feature type="compositionally biased region" description="Polar residues" evidence="2">
    <location>
        <begin position="1"/>
        <end position="16"/>
    </location>
</feature>
<accession>A0A818NX89</accession>
<dbReference type="InterPro" id="IPR001878">
    <property type="entry name" value="Znf_CCHC"/>
</dbReference>
<gene>
    <name evidence="6" type="ORF">JBS370_LOCUS4462</name>
    <name evidence="7" type="ORF">OTI717_LOCUS32192</name>
    <name evidence="4" type="ORF">RFH988_LOCUS14054</name>
    <name evidence="5" type="ORF">ZHD862_LOCUS21306</name>
</gene>
<keyword evidence="1" id="KW-0479">Metal-binding</keyword>
<evidence type="ECO:0000256" key="1">
    <source>
        <dbReference type="PROSITE-ProRule" id="PRU00047"/>
    </source>
</evidence>
<protein>
    <recommendedName>
        <fullName evidence="3">CCHC-type domain-containing protein</fullName>
    </recommendedName>
</protein>
<evidence type="ECO:0000259" key="3">
    <source>
        <dbReference type="PROSITE" id="PS50158"/>
    </source>
</evidence>
<sequence length="630" mass="72679">MQGYNTRSKATSLSTTKVKELDMKTEQDTLMELSHNKEETKPSTTISKATVMYMNDSHALLPDSNDISNKSHVESQHDARIDLEQEALLLDNAQERLLPLVYQSKVSFKIPLFDGQPSTSFTDAQEWLDIAMIHLQKFSYADDRLILELASYLRGTAARWFRTNQQNFKTCDGFEQHFIAKFQKQIMTQTNDTNNVQQTSSVDQQLMSGNESTLNKHIIQQSSANFTTDQSHPSFVKTAAISISNQSQQHVLKFSGSPDEDPGVWLDSLFAVIENTDMNPQQRRDFAAAQLVDKAQEWYRRHRLQISDIHAFINEFINTFLSTKRTVDVAEASSALTNEIITSDINMVVTKFEQELRLKTSIRIIDDFPSFTGKPSQNIDKWLNDMHRMLIKMNINDDTKHQQIVKKLTGAAKEWYNNHQEECSNYISLKNELKTTFSSSIRDEMAFQRLPRQQNHNETIIDYYNHVLDLCKQADPNMRDESIVKYLKQGVKQSFREKIIEQDPTTPKEFLRVARRIEDIKASLTINTTSSLTSSNYASPSNGYHPSRPYNNNNYNYNNRGEYQQQHLLPLPTMQPTTSMLPQRDENMSLSSNNHNNDSSRRQNITCYGCGQPGHYQRACPQKQQRHHFQ</sequence>
<evidence type="ECO:0000256" key="2">
    <source>
        <dbReference type="SAM" id="MobiDB-lite"/>
    </source>
</evidence>